<keyword evidence="3" id="KW-1185">Reference proteome</keyword>
<proteinExistence type="predicted"/>
<reference evidence="2 3" key="1">
    <citation type="submission" date="2021-03" db="EMBL/GenBank/DDBJ databases">
        <title>Isolation and description of Capnocytophaga bilenii sp. nov., a novel Capnocytophaga species, isolated from a gingivitis subject.</title>
        <authorList>
            <person name="Antezack A."/>
            <person name="Monnet-Corti V."/>
            <person name="La Scola B."/>
        </authorList>
    </citation>
    <scope>NUCLEOTIDE SEQUENCE [LARGE SCALE GENOMIC DNA]</scope>
    <source>
        <strain evidence="2 3">Marseille-Q4570</strain>
    </source>
</reference>
<dbReference type="SUPFAM" id="SSF50156">
    <property type="entry name" value="PDZ domain-like"/>
    <property type="match status" value="1"/>
</dbReference>
<dbReference type="Gene3D" id="2.30.42.10">
    <property type="match status" value="1"/>
</dbReference>
<organism evidence="2 3">
    <name type="scientific">Capnocytophaga bilenii</name>
    <dbReference type="NCBI Taxonomy" id="2819369"/>
    <lineage>
        <taxon>Bacteria</taxon>
        <taxon>Pseudomonadati</taxon>
        <taxon>Bacteroidota</taxon>
        <taxon>Flavobacteriia</taxon>
        <taxon>Flavobacteriales</taxon>
        <taxon>Flavobacteriaceae</taxon>
        <taxon>Capnocytophaga</taxon>
    </lineage>
</organism>
<accession>A0ABS3PV11</accession>
<dbReference type="SMART" id="SM00245">
    <property type="entry name" value="TSPc"/>
    <property type="match status" value="1"/>
</dbReference>
<dbReference type="PANTHER" id="PTHR32060">
    <property type="entry name" value="TAIL-SPECIFIC PROTEASE"/>
    <property type="match status" value="1"/>
</dbReference>
<dbReference type="Gene3D" id="3.30.750.170">
    <property type="match status" value="1"/>
</dbReference>
<gene>
    <name evidence="2" type="ORF">J4N46_01660</name>
</gene>
<evidence type="ECO:0000313" key="3">
    <source>
        <dbReference type="Proteomes" id="UP000681610"/>
    </source>
</evidence>
<dbReference type="SUPFAM" id="SSF52096">
    <property type="entry name" value="ClpP/crotonase"/>
    <property type="match status" value="1"/>
</dbReference>
<dbReference type="Pfam" id="PF18294">
    <property type="entry name" value="Pept_S41_N"/>
    <property type="match status" value="1"/>
</dbReference>
<dbReference type="InterPro" id="IPR005151">
    <property type="entry name" value="Tail-specific_protease"/>
</dbReference>
<feature type="domain" description="Tail specific protease" evidence="1">
    <location>
        <begin position="190"/>
        <end position="429"/>
    </location>
</feature>
<protein>
    <submittedName>
        <fullName evidence="2">Peptidase S41</fullName>
    </submittedName>
</protein>
<evidence type="ECO:0000313" key="2">
    <source>
        <dbReference type="EMBL" id="MBO1883160.1"/>
    </source>
</evidence>
<dbReference type="InterPro" id="IPR036034">
    <property type="entry name" value="PDZ_sf"/>
</dbReference>
<dbReference type="CDD" id="cd07561">
    <property type="entry name" value="Peptidase_S41_CPP_like"/>
    <property type="match status" value="1"/>
</dbReference>
<dbReference type="InterPro" id="IPR029045">
    <property type="entry name" value="ClpP/crotonase-like_dom_sf"/>
</dbReference>
<evidence type="ECO:0000259" key="1">
    <source>
        <dbReference type="SMART" id="SM00245"/>
    </source>
</evidence>
<dbReference type="Gene3D" id="3.90.226.10">
    <property type="entry name" value="2-enoyl-CoA Hydratase, Chain A, domain 1"/>
    <property type="match status" value="1"/>
</dbReference>
<dbReference type="InterPro" id="IPR041613">
    <property type="entry name" value="Pept_S41_N"/>
</dbReference>
<comment type="caution">
    <text evidence="2">The sequence shown here is derived from an EMBL/GenBank/DDBJ whole genome shotgun (WGS) entry which is preliminary data.</text>
</comment>
<dbReference type="PANTHER" id="PTHR32060:SF30">
    <property type="entry name" value="CARBOXY-TERMINAL PROCESSING PROTEASE CTPA"/>
    <property type="match status" value="1"/>
</dbReference>
<sequence>MKRIFIAITIIISVLSCSKNNDDDENPFLFAGSDYTGSDLNLRINDFIWKGLNTYYLWQPEVANLQDNRFGSLANTKADKNHTYTTFLKSNLNHTDFFNNLLYRKGTTDRFSYITDDYVKLENQFKGITASTGMDEAYVQFNNAGTVMGIVRYVIPNSDAHRQGVQRGDVFLEINGTPITKQNLGSLLSSSVYSFDIYRFDEDGDLNFTGRSVTLHNTATPENPVLITKVIQQGNHRIGYLMYNAFISDYDKALNDAFAYLKNQNITDLVLDLRYNGGGSVQTAIYLASMITGQFSGQVFAKEKWNTKMQDIVAQQGKTVNYFLENMTDGTPLNHLRMNKLYVLTTSRTASASELLINGLKPYITVVQIGQTTTGKNQGSITIYDYIDRKQQTKNPKHKWAMQPLVLKIENAAGVGDYVTGLTPTIAINKENYTKLGTLGEPTEPFLSKAIEHITGRQASRTSRTAPQPTPDYQLITTQKSQYLGYNEMYK</sequence>
<dbReference type="Proteomes" id="UP000681610">
    <property type="component" value="Unassembled WGS sequence"/>
</dbReference>
<dbReference type="PROSITE" id="PS51257">
    <property type="entry name" value="PROKAR_LIPOPROTEIN"/>
    <property type="match status" value="1"/>
</dbReference>
<dbReference type="Pfam" id="PF03572">
    <property type="entry name" value="Peptidase_S41"/>
    <property type="match status" value="1"/>
</dbReference>
<dbReference type="Pfam" id="PF17820">
    <property type="entry name" value="PDZ_6"/>
    <property type="match status" value="1"/>
</dbReference>
<dbReference type="EMBL" id="JAGDYP010000001">
    <property type="protein sequence ID" value="MBO1883160.1"/>
    <property type="molecule type" value="Genomic_DNA"/>
</dbReference>
<dbReference type="RefSeq" id="WP_208057776.1">
    <property type="nucleotide sequence ID" value="NZ_JAGDYP010000001.1"/>
</dbReference>
<name>A0ABS3PV11_9FLAO</name>
<dbReference type="InterPro" id="IPR041489">
    <property type="entry name" value="PDZ_6"/>
</dbReference>